<organism evidence="1">
    <name type="scientific">Anguilla anguilla</name>
    <name type="common">European freshwater eel</name>
    <name type="synonym">Muraena anguilla</name>
    <dbReference type="NCBI Taxonomy" id="7936"/>
    <lineage>
        <taxon>Eukaryota</taxon>
        <taxon>Metazoa</taxon>
        <taxon>Chordata</taxon>
        <taxon>Craniata</taxon>
        <taxon>Vertebrata</taxon>
        <taxon>Euteleostomi</taxon>
        <taxon>Actinopterygii</taxon>
        <taxon>Neopterygii</taxon>
        <taxon>Teleostei</taxon>
        <taxon>Anguilliformes</taxon>
        <taxon>Anguillidae</taxon>
        <taxon>Anguilla</taxon>
    </lineage>
</organism>
<evidence type="ECO:0000313" key="1">
    <source>
        <dbReference type="EMBL" id="JAI04779.1"/>
    </source>
</evidence>
<accession>A0A0E9XSY9</accession>
<dbReference type="EMBL" id="GBXM01003799">
    <property type="protein sequence ID" value="JAI04779.1"/>
    <property type="molecule type" value="Transcribed_RNA"/>
</dbReference>
<reference evidence="1" key="1">
    <citation type="submission" date="2014-11" db="EMBL/GenBank/DDBJ databases">
        <authorList>
            <person name="Amaro Gonzalez C."/>
        </authorList>
    </citation>
    <scope>NUCLEOTIDE SEQUENCE</scope>
</reference>
<reference evidence="1" key="2">
    <citation type="journal article" date="2015" name="Fish Shellfish Immunol.">
        <title>Early steps in the European eel (Anguilla anguilla)-Vibrio vulnificus interaction in the gills: Role of the RtxA13 toxin.</title>
        <authorList>
            <person name="Callol A."/>
            <person name="Pajuelo D."/>
            <person name="Ebbesson L."/>
            <person name="Teles M."/>
            <person name="MacKenzie S."/>
            <person name="Amaro C."/>
        </authorList>
    </citation>
    <scope>NUCLEOTIDE SEQUENCE</scope>
</reference>
<proteinExistence type="predicted"/>
<dbReference type="AlphaFoldDB" id="A0A0E9XSY9"/>
<name>A0A0E9XSY9_ANGAN</name>
<protein>
    <submittedName>
        <fullName evidence="1">Uncharacterized protein</fullName>
    </submittedName>
</protein>
<sequence>MHKHVKLRLEGGQCKGNEPQEAANEAANKSFYTGPHPFLLLLK</sequence>